<feature type="compositionally biased region" description="Polar residues" evidence="1">
    <location>
        <begin position="161"/>
        <end position="189"/>
    </location>
</feature>
<dbReference type="AlphaFoldDB" id="A0A854QNX5"/>
<dbReference type="Proteomes" id="UP000199727">
    <property type="component" value="Unassembled WGS sequence"/>
</dbReference>
<organism evidence="2 3">
    <name type="scientific">Cryptococcus neoformans Tu259-1</name>
    <dbReference type="NCBI Taxonomy" id="1230072"/>
    <lineage>
        <taxon>Eukaryota</taxon>
        <taxon>Fungi</taxon>
        <taxon>Dikarya</taxon>
        <taxon>Basidiomycota</taxon>
        <taxon>Agaricomycotina</taxon>
        <taxon>Tremellomycetes</taxon>
        <taxon>Tremellales</taxon>
        <taxon>Cryptococcaceae</taxon>
        <taxon>Cryptococcus</taxon>
        <taxon>Cryptococcus neoformans species complex</taxon>
    </lineage>
</organism>
<name>A0A854QNX5_CRYNE</name>
<feature type="region of interest" description="Disordered" evidence="1">
    <location>
        <begin position="452"/>
        <end position="474"/>
    </location>
</feature>
<protein>
    <submittedName>
        <fullName evidence="2">Uncharacterized protein</fullName>
    </submittedName>
</protein>
<dbReference type="EMBL" id="AMKT01000027">
    <property type="protein sequence ID" value="OXG25547.1"/>
    <property type="molecule type" value="Genomic_DNA"/>
</dbReference>
<feature type="region of interest" description="Disordered" evidence="1">
    <location>
        <begin position="506"/>
        <end position="569"/>
    </location>
</feature>
<gene>
    <name evidence="2" type="ORF">C361_01506</name>
</gene>
<sequence length="569" mass="62519">MNIPRFYRPAASATSSIPNNFFRSVHSAGQIPRNHYTSHPFNTSFTSPSSTLSNPYVTPCSVQRPSASPPNLTPSTQSMSASASTRSGPHIIRPGDPANDPPFSRPVGPSWASEEGWQPRGKPMSRPEELDKQTFLNSLFNTNIPPPVGEPEVPTPASMATPRQSHGGASSTFTQAPTTMSAQPTSTGSALRGMSGPKPTNLTSRLLQLRGQQAPQPSTCNSFTASSPLTRGTTLPLDFARTIGMNGIGRVVQVPSSGDEEGRSIGSIWKQPAPAFEPPPSLWEPRETIKDMWTQWLESHRDLADRQTKDAKIVAQQEMDKWKRSARKRDDAWLDVAETFGGTAEVIANTRDPVLSQALREMKESLMGLKRTMDSERATTIRIVRSMEHQFESLTKGSEFGDLLGDTLSKGIDFDKARNVWEGATKLSRVSRSGEREASPWDRFMSNYEVNGSRSQQPHFPPSNGHPLCLQGLSPIRSVPGSHLPFGDSSQHTPFPFGSFRDNFQQQFPSLGGFPQRQQPYFGDSLGSLGQTFQQPSSSGGFPRNESSFGSFSQSPRYSSMPQFSQRWQ</sequence>
<feature type="compositionally biased region" description="Low complexity" evidence="1">
    <location>
        <begin position="39"/>
        <end position="55"/>
    </location>
</feature>
<evidence type="ECO:0000313" key="2">
    <source>
        <dbReference type="EMBL" id="OXG25547.1"/>
    </source>
</evidence>
<feature type="region of interest" description="Disordered" evidence="1">
    <location>
        <begin position="39"/>
        <end position="128"/>
    </location>
</feature>
<evidence type="ECO:0000256" key="1">
    <source>
        <dbReference type="SAM" id="MobiDB-lite"/>
    </source>
</evidence>
<reference evidence="2 3" key="1">
    <citation type="submission" date="2017-06" db="EMBL/GenBank/DDBJ databases">
        <title>Global population genomics of the pathogenic fungus Cryptococcus neoformans var. grubii.</title>
        <authorList>
            <person name="Cuomo C."/>
            <person name="Litvintseva A."/>
            <person name="Chen Y."/>
            <person name="Young S."/>
            <person name="Zeng Q."/>
            <person name="Chapman S."/>
            <person name="Gujja S."/>
            <person name="Saif S."/>
            <person name="Birren B."/>
        </authorList>
    </citation>
    <scope>NUCLEOTIDE SEQUENCE [LARGE SCALE GENOMIC DNA]</scope>
    <source>
        <strain evidence="2 3">Tu259-1</strain>
    </source>
</reference>
<feature type="region of interest" description="Disordered" evidence="1">
    <location>
        <begin position="480"/>
        <end position="499"/>
    </location>
</feature>
<feature type="compositionally biased region" description="Polar residues" evidence="1">
    <location>
        <begin position="73"/>
        <end position="87"/>
    </location>
</feature>
<feature type="region of interest" description="Disordered" evidence="1">
    <location>
        <begin position="146"/>
        <end position="202"/>
    </location>
</feature>
<feature type="compositionally biased region" description="Polar residues" evidence="1">
    <location>
        <begin position="528"/>
        <end position="569"/>
    </location>
</feature>
<evidence type="ECO:0000313" key="3">
    <source>
        <dbReference type="Proteomes" id="UP000199727"/>
    </source>
</evidence>
<accession>A0A854QNX5</accession>
<comment type="caution">
    <text evidence="2">The sequence shown here is derived from an EMBL/GenBank/DDBJ whole genome shotgun (WGS) entry which is preliminary data.</text>
</comment>
<dbReference type="OrthoDB" id="10382263at2759"/>
<proteinExistence type="predicted"/>